<organism evidence="4 5">
    <name type="scientific">Prorocentrum cordatum</name>
    <dbReference type="NCBI Taxonomy" id="2364126"/>
    <lineage>
        <taxon>Eukaryota</taxon>
        <taxon>Sar</taxon>
        <taxon>Alveolata</taxon>
        <taxon>Dinophyceae</taxon>
        <taxon>Prorocentrales</taxon>
        <taxon>Prorocentraceae</taxon>
        <taxon>Prorocentrum</taxon>
    </lineage>
</organism>
<dbReference type="Pfam" id="PF14559">
    <property type="entry name" value="TPR_19"/>
    <property type="match status" value="1"/>
</dbReference>
<evidence type="ECO:0000313" key="5">
    <source>
        <dbReference type="Proteomes" id="UP001189429"/>
    </source>
</evidence>
<dbReference type="PROSITE" id="PS51257">
    <property type="entry name" value="PROKAR_LIPOPROTEIN"/>
    <property type="match status" value="1"/>
</dbReference>
<dbReference type="EMBL" id="CAUYUJ010003840">
    <property type="protein sequence ID" value="CAK0807081.1"/>
    <property type="molecule type" value="Genomic_DNA"/>
</dbReference>
<dbReference type="Proteomes" id="UP001189429">
    <property type="component" value="Unassembled WGS sequence"/>
</dbReference>
<keyword evidence="2" id="KW-0802">TPR repeat</keyword>
<feature type="chain" id="PRO_5045274063" description="Tetratricopeptide repeat protein" evidence="3">
    <location>
        <begin position="36"/>
        <end position="386"/>
    </location>
</feature>
<feature type="signal peptide" evidence="3">
    <location>
        <begin position="1"/>
        <end position="35"/>
    </location>
</feature>
<evidence type="ECO:0000256" key="1">
    <source>
        <dbReference type="ARBA" id="ARBA00022737"/>
    </source>
</evidence>
<sequence length="386" mass="41996">MHHQRPPRRARGAALALAAATACLASLASIQRCRGAGAFARASGRRPLLPMALAAAASVLAPVPAPAEQPPAAEAEALGRALRLLQSGRARDLEEAELLLGGAVGRWRLLGRPRSEVAQLLLLRAKARQERNELAGGTLRELLEGARDDYTQAIADMRADTALAPVRPDGTAEYQEFPDAFVRRGLASEGLQQWQSAVDDYTMAIELWGGVSNDFRNGEFSEGGRLGVNPFVLNFRGNALSRLGRYALAAEDYRAAGRQFGATSERTALATSLSNEALARFGAGQTQEAQAIMERVRLRDPKNVDARAVLAAVYWSRGERDRAESEWQAACSRLRPVTASRGWTRARATRTRRGADNQHWAIVPQPHQPNILVGDLPRKTLRNVHI</sequence>
<evidence type="ECO:0000313" key="4">
    <source>
        <dbReference type="EMBL" id="CAK0807081.1"/>
    </source>
</evidence>
<dbReference type="PANTHER" id="PTHR44858:SF20">
    <property type="entry name" value="SHSP DOMAIN-CONTAINING PROTEIN"/>
    <property type="match status" value="1"/>
</dbReference>
<dbReference type="InterPro" id="IPR019734">
    <property type="entry name" value="TPR_rpt"/>
</dbReference>
<name>A0ABN9QSN9_9DINO</name>
<evidence type="ECO:0008006" key="6">
    <source>
        <dbReference type="Google" id="ProtNLM"/>
    </source>
</evidence>
<dbReference type="SUPFAM" id="SSF48452">
    <property type="entry name" value="TPR-like"/>
    <property type="match status" value="1"/>
</dbReference>
<dbReference type="Gene3D" id="1.25.40.10">
    <property type="entry name" value="Tetratricopeptide repeat domain"/>
    <property type="match status" value="1"/>
</dbReference>
<evidence type="ECO:0000256" key="3">
    <source>
        <dbReference type="SAM" id="SignalP"/>
    </source>
</evidence>
<keyword evidence="1" id="KW-0677">Repeat</keyword>
<dbReference type="InterPro" id="IPR050498">
    <property type="entry name" value="Ycf3"/>
</dbReference>
<accession>A0ABN9QSN9</accession>
<dbReference type="SMART" id="SM00028">
    <property type="entry name" value="TPR"/>
    <property type="match status" value="4"/>
</dbReference>
<dbReference type="PANTHER" id="PTHR44858">
    <property type="entry name" value="TETRATRICOPEPTIDE REPEAT PROTEIN 6"/>
    <property type="match status" value="1"/>
</dbReference>
<evidence type="ECO:0000256" key="2">
    <source>
        <dbReference type="ARBA" id="ARBA00022803"/>
    </source>
</evidence>
<comment type="caution">
    <text evidence="4">The sequence shown here is derived from an EMBL/GenBank/DDBJ whole genome shotgun (WGS) entry which is preliminary data.</text>
</comment>
<proteinExistence type="predicted"/>
<protein>
    <recommendedName>
        <fullName evidence="6">Tetratricopeptide repeat protein</fullName>
    </recommendedName>
</protein>
<keyword evidence="5" id="KW-1185">Reference proteome</keyword>
<gene>
    <name evidence="4" type="ORF">PCOR1329_LOCUS13068</name>
</gene>
<keyword evidence="3" id="KW-0732">Signal</keyword>
<dbReference type="InterPro" id="IPR011990">
    <property type="entry name" value="TPR-like_helical_dom_sf"/>
</dbReference>
<reference evidence="4" key="1">
    <citation type="submission" date="2023-10" db="EMBL/GenBank/DDBJ databases">
        <authorList>
            <person name="Chen Y."/>
            <person name="Shah S."/>
            <person name="Dougan E. K."/>
            <person name="Thang M."/>
            <person name="Chan C."/>
        </authorList>
    </citation>
    <scope>NUCLEOTIDE SEQUENCE [LARGE SCALE GENOMIC DNA]</scope>
</reference>